<feature type="transmembrane region" description="Helical" evidence="7">
    <location>
        <begin position="399"/>
        <end position="419"/>
    </location>
</feature>
<dbReference type="Proteomes" id="UP000799767">
    <property type="component" value="Unassembled WGS sequence"/>
</dbReference>
<feature type="compositionally biased region" description="Basic and acidic residues" evidence="6">
    <location>
        <begin position="605"/>
        <end position="614"/>
    </location>
</feature>
<evidence type="ECO:0000256" key="4">
    <source>
        <dbReference type="ARBA" id="ARBA00022989"/>
    </source>
</evidence>
<dbReference type="GO" id="GO:0016020">
    <property type="term" value="C:membrane"/>
    <property type="evidence" value="ECO:0007669"/>
    <property type="project" value="UniProtKB-SubCell"/>
</dbReference>
<evidence type="ECO:0000256" key="3">
    <source>
        <dbReference type="ARBA" id="ARBA00022692"/>
    </source>
</evidence>
<name>A0A6A6PFR8_9PEZI</name>
<evidence type="ECO:0000256" key="2">
    <source>
        <dbReference type="ARBA" id="ARBA00022448"/>
    </source>
</evidence>
<feature type="transmembrane region" description="Helical" evidence="7">
    <location>
        <begin position="235"/>
        <end position="255"/>
    </location>
</feature>
<keyword evidence="4 7" id="KW-1133">Transmembrane helix</keyword>
<dbReference type="AlphaFoldDB" id="A0A6A6PFR8"/>
<feature type="transmembrane region" description="Helical" evidence="7">
    <location>
        <begin position="519"/>
        <end position="541"/>
    </location>
</feature>
<feature type="transmembrane region" description="Helical" evidence="7">
    <location>
        <begin position="348"/>
        <end position="368"/>
    </location>
</feature>
<keyword evidence="5 7" id="KW-0472">Membrane</keyword>
<evidence type="ECO:0000256" key="7">
    <source>
        <dbReference type="SAM" id="Phobius"/>
    </source>
</evidence>
<gene>
    <name evidence="8" type="ORF">BDY17DRAFT_305410</name>
</gene>
<dbReference type="RefSeq" id="XP_033585131.1">
    <property type="nucleotide sequence ID" value="XM_033734863.1"/>
</dbReference>
<feature type="transmembrane region" description="Helical" evidence="7">
    <location>
        <begin position="262"/>
        <end position="283"/>
    </location>
</feature>
<dbReference type="Gene3D" id="1.20.1740.10">
    <property type="entry name" value="Amino acid/polyamine transporter I"/>
    <property type="match status" value="1"/>
</dbReference>
<feature type="transmembrane region" description="Helical" evidence="7">
    <location>
        <begin position="477"/>
        <end position="498"/>
    </location>
</feature>
<evidence type="ECO:0000313" key="8">
    <source>
        <dbReference type="EMBL" id="KAF2478561.1"/>
    </source>
</evidence>
<reference evidence="8" key="1">
    <citation type="journal article" date="2020" name="Stud. Mycol.">
        <title>101 Dothideomycetes genomes: a test case for predicting lifestyles and emergence of pathogens.</title>
        <authorList>
            <person name="Haridas S."/>
            <person name="Albert R."/>
            <person name="Binder M."/>
            <person name="Bloem J."/>
            <person name="Labutti K."/>
            <person name="Salamov A."/>
            <person name="Andreopoulos B."/>
            <person name="Baker S."/>
            <person name="Barry K."/>
            <person name="Bills G."/>
            <person name="Bluhm B."/>
            <person name="Cannon C."/>
            <person name="Castanera R."/>
            <person name="Culley D."/>
            <person name="Daum C."/>
            <person name="Ezra D."/>
            <person name="Gonzalez J."/>
            <person name="Henrissat B."/>
            <person name="Kuo A."/>
            <person name="Liang C."/>
            <person name="Lipzen A."/>
            <person name="Lutzoni F."/>
            <person name="Magnuson J."/>
            <person name="Mondo S."/>
            <person name="Nolan M."/>
            <person name="Ohm R."/>
            <person name="Pangilinan J."/>
            <person name="Park H.-J."/>
            <person name="Ramirez L."/>
            <person name="Alfaro M."/>
            <person name="Sun H."/>
            <person name="Tritt A."/>
            <person name="Yoshinaga Y."/>
            <person name="Zwiers L.-H."/>
            <person name="Turgeon B."/>
            <person name="Goodwin S."/>
            <person name="Spatafora J."/>
            <person name="Crous P."/>
            <person name="Grigoriev I."/>
        </authorList>
    </citation>
    <scope>NUCLEOTIDE SEQUENCE</scope>
    <source>
        <strain evidence="8">CBS 113389</strain>
    </source>
</reference>
<dbReference type="GO" id="GO:0022857">
    <property type="term" value="F:transmembrane transporter activity"/>
    <property type="evidence" value="ECO:0007669"/>
    <property type="project" value="InterPro"/>
</dbReference>
<sequence>MEGRMPSVLFRRTSLLAHFRSSTTTHIAPRSSSLGPIYQSISPSIAMATKTRAGSAVAPAGKDEDIAPNNPLQSDFTVDDTSSMDEDERYLRALGYKQSLHRQWKFFESFAASFAALYSVGGIRTTFTIGVGAGGPVAYWSSYVITCVFVFITAAVLAEVCSALPAAGSIYFWAAESGGRRYGRFFGFIVAWWSTTAWTTFVASNCQATANFLLSEITVFNLPFTTDTNDIKFRAVQWIVSEAFLCISIGMNYLSPKTYSTIFRLATGIIILDFLLNMIWLPIAVSQTYGFQSAEYVFTKQFNETGAPPVWNWMLSFYVTAGVLVGFEASGHISEETKNASITAARGIWWSAFASAVIGFPLVILFLFCLPDLNLLYSYGAPQPFVEIYAHALGRGPHVFMNVICIIGLIFNTTIAGVASSRLIWAVARDGALPFAGWISRVSDKKEPRNAIIVMHVVAALLLCTILPSAVAFDSLISAAAVPTITAYALVAFGRAFITPHSFKHAKFNLGRWSRPFTIIALFWNLYLAGVLFSPLVFPATAANFNYSPVIFGAITIFGIITYFVTPEEKWLPAGRLGKVHQLDDEYESHSSGSMQEGLAGVKRRGSDRTRVEE</sequence>
<dbReference type="PANTHER" id="PTHR45649:SF13">
    <property type="entry name" value="THIAMINE TRANSPORTER THI9"/>
    <property type="match status" value="1"/>
</dbReference>
<evidence type="ECO:0000256" key="6">
    <source>
        <dbReference type="SAM" id="MobiDB-lite"/>
    </source>
</evidence>
<comment type="subcellular location">
    <subcellularLocation>
        <location evidence="1">Membrane</location>
        <topology evidence="1">Multi-pass membrane protein</topology>
    </subcellularLocation>
</comment>
<dbReference type="GeneID" id="54475865"/>
<feature type="region of interest" description="Disordered" evidence="6">
    <location>
        <begin position="588"/>
        <end position="614"/>
    </location>
</feature>
<feature type="transmembrane region" description="Helical" evidence="7">
    <location>
        <begin position="310"/>
        <end position="327"/>
    </location>
</feature>
<feature type="transmembrane region" description="Helical" evidence="7">
    <location>
        <begin position="547"/>
        <end position="566"/>
    </location>
</feature>
<dbReference type="PANTHER" id="PTHR45649">
    <property type="entry name" value="AMINO-ACID PERMEASE BAT1"/>
    <property type="match status" value="1"/>
</dbReference>
<feature type="transmembrane region" description="Helical" evidence="7">
    <location>
        <begin position="451"/>
        <end position="471"/>
    </location>
</feature>
<evidence type="ECO:0000256" key="5">
    <source>
        <dbReference type="ARBA" id="ARBA00023136"/>
    </source>
</evidence>
<evidence type="ECO:0000313" key="9">
    <source>
        <dbReference type="Proteomes" id="UP000799767"/>
    </source>
</evidence>
<feature type="transmembrane region" description="Helical" evidence="7">
    <location>
        <begin position="185"/>
        <end position="204"/>
    </location>
</feature>
<dbReference type="OrthoDB" id="10054429at2759"/>
<evidence type="ECO:0000256" key="1">
    <source>
        <dbReference type="ARBA" id="ARBA00004141"/>
    </source>
</evidence>
<protein>
    <submittedName>
        <fullName evidence="8">Amino acid permease</fullName>
    </submittedName>
</protein>
<dbReference type="InterPro" id="IPR002293">
    <property type="entry name" value="AA/rel_permease1"/>
</dbReference>
<proteinExistence type="predicted"/>
<feature type="transmembrane region" description="Helical" evidence="7">
    <location>
        <begin position="106"/>
        <end position="123"/>
    </location>
</feature>
<keyword evidence="3 7" id="KW-0812">Transmembrane</keyword>
<feature type="transmembrane region" description="Helical" evidence="7">
    <location>
        <begin position="143"/>
        <end position="173"/>
    </location>
</feature>
<dbReference type="Pfam" id="PF13520">
    <property type="entry name" value="AA_permease_2"/>
    <property type="match status" value="1"/>
</dbReference>
<organism evidence="8 9">
    <name type="scientific">Neohortaea acidophila</name>
    <dbReference type="NCBI Taxonomy" id="245834"/>
    <lineage>
        <taxon>Eukaryota</taxon>
        <taxon>Fungi</taxon>
        <taxon>Dikarya</taxon>
        <taxon>Ascomycota</taxon>
        <taxon>Pezizomycotina</taxon>
        <taxon>Dothideomycetes</taxon>
        <taxon>Dothideomycetidae</taxon>
        <taxon>Mycosphaerellales</taxon>
        <taxon>Teratosphaeriaceae</taxon>
        <taxon>Neohortaea</taxon>
    </lineage>
</organism>
<dbReference type="EMBL" id="MU001643">
    <property type="protein sequence ID" value="KAF2478561.1"/>
    <property type="molecule type" value="Genomic_DNA"/>
</dbReference>
<accession>A0A6A6PFR8</accession>
<keyword evidence="9" id="KW-1185">Reference proteome</keyword>
<keyword evidence="2" id="KW-0813">Transport</keyword>